<dbReference type="InterPro" id="IPR024532">
    <property type="entry name" value="DUF3830"/>
</dbReference>
<proteinExistence type="predicted"/>
<gene>
    <name evidence="1" type="ORF">ABID26_004004</name>
</gene>
<dbReference type="EMBL" id="JBEPLM010000007">
    <property type="protein sequence ID" value="MET3594596.1"/>
    <property type="molecule type" value="Genomic_DNA"/>
</dbReference>
<evidence type="ECO:0000313" key="2">
    <source>
        <dbReference type="Proteomes" id="UP001549036"/>
    </source>
</evidence>
<dbReference type="Gene3D" id="2.40.100.20">
    <property type="match status" value="1"/>
</dbReference>
<dbReference type="Proteomes" id="UP001549036">
    <property type="component" value="Unassembled WGS sequence"/>
</dbReference>
<sequence length="162" mass="17390">MTGRAIKITEPRSGLSATALLLPEKAPDNAAFLWAYLEEPRVVAGIHAMWTGPEISCPVPPSHLENQAYAQPLPAENATLTPQPGDIVLSYVPPRMWSGNPNAIFDIGLFYGQGARLLFPIGWLAGSVVAQVLPEQREQIAAACGVIRRNGACDVTFTRAEA</sequence>
<accession>A0ABV2HVG9</accession>
<name>A0ABV2HVG9_9HYPH</name>
<organism evidence="1 2">
    <name type="scientific">Mesorhizobium shonense</name>
    <dbReference type="NCBI Taxonomy" id="1209948"/>
    <lineage>
        <taxon>Bacteria</taxon>
        <taxon>Pseudomonadati</taxon>
        <taxon>Pseudomonadota</taxon>
        <taxon>Alphaproteobacteria</taxon>
        <taxon>Hyphomicrobiales</taxon>
        <taxon>Phyllobacteriaceae</taxon>
        <taxon>Mesorhizobium</taxon>
    </lineage>
</organism>
<evidence type="ECO:0008006" key="3">
    <source>
        <dbReference type="Google" id="ProtNLM"/>
    </source>
</evidence>
<protein>
    <recommendedName>
        <fullName evidence="3">DUF3830 family protein</fullName>
    </recommendedName>
</protein>
<dbReference type="Pfam" id="PF12903">
    <property type="entry name" value="DUF3830"/>
    <property type="match status" value="1"/>
</dbReference>
<comment type="caution">
    <text evidence="1">The sequence shown here is derived from an EMBL/GenBank/DDBJ whole genome shotgun (WGS) entry which is preliminary data.</text>
</comment>
<keyword evidence="2" id="KW-1185">Reference proteome</keyword>
<dbReference type="RefSeq" id="WP_354416064.1">
    <property type="nucleotide sequence ID" value="NZ_JBEPLM010000007.1"/>
</dbReference>
<reference evidence="1 2" key="1">
    <citation type="submission" date="2024-06" db="EMBL/GenBank/DDBJ databases">
        <title>Genomic Encyclopedia of Type Strains, Phase IV (KMG-IV): sequencing the most valuable type-strain genomes for metagenomic binning, comparative biology and taxonomic classification.</title>
        <authorList>
            <person name="Goeker M."/>
        </authorList>
    </citation>
    <scope>NUCLEOTIDE SEQUENCE [LARGE SCALE GENOMIC DNA]</scope>
    <source>
        <strain evidence="1 2">DSM 29846</strain>
    </source>
</reference>
<evidence type="ECO:0000313" key="1">
    <source>
        <dbReference type="EMBL" id="MET3594596.1"/>
    </source>
</evidence>